<comment type="similarity">
    <text evidence="3">In the C-terminal section; belongs to the protein kinase superfamily. Ser/Thr protein kinase family.</text>
</comment>
<feature type="chain" id="PRO_5043023479" description="non-specific serine/threonine protein kinase" evidence="19">
    <location>
        <begin position="18"/>
        <end position="683"/>
    </location>
</feature>
<evidence type="ECO:0000313" key="22">
    <source>
        <dbReference type="Proteomes" id="UP001417504"/>
    </source>
</evidence>
<evidence type="ECO:0000256" key="12">
    <source>
        <dbReference type="ARBA" id="ARBA00022840"/>
    </source>
</evidence>
<dbReference type="PROSITE" id="PS50011">
    <property type="entry name" value="PROTEIN_KINASE_DOM"/>
    <property type="match status" value="1"/>
</dbReference>
<evidence type="ECO:0000313" key="21">
    <source>
        <dbReference type="EMBL" id="KAK9152773.1"/>
    </source>
</evidence>
<evidence type="ECO:0000256" key="6">
    <source>
        <dbReference type="ARBA" id="ARBA00022679"/>
    </source>
</evidence>
<dbReference type="InterPro" id="IPR008271">
    <property type="entry name" value="Ser/Thr_kinase_AS"/>
</dbReference>
<dbReference type="SUPFAM" id="SSF56112">
    <property type="entry name" value="Protein kinase-like (PK-like)"/>
    <property type="match status" value="1"/>
</dbReference>
<feature type="signal peptide" evidence="19">
    <location>
        <begin position="1"/>
        <end position="17"/>
    </location>
</feature>
<dbReference type="FunFam" id="2.60.120.200:FF:000246">
    <property type="entry name" value="L-type lectin-domain containing receptor kinase V.9"/>
    <property type="match status" value="1"/>
</dbReference>
<dbReference type="FunFam" id="1.10.510.10:FF:000108">
    <property type="entry name" value="L-type lectin-domain containing receptor kinase S.4"/>
    <property type="match status" value="1"/>
</dbReference>
<evidence type="ECO:0000256" key="16">
    <source>
        <dbReference type="ARBA" id="ARBA00048679"/>
    </source>
</evidence>
<protein>
    <recommendedName>
        <fullName evidence="4">non-specific serine/threonine protein kinase</fullName>
        <ecNumber evidence="4">2.7.11.1</ecNumber>
    </recommendedName>
</protein>
<reference evidence="21 22" key="1">
    <citation type="submission" date="2024-01" db="EMBL/GenBank/DDBJ databases">
        <title>Genome assemblies of Stephania.</title>
        <authorList>
            <person name="Yang L."/>
        </authorList>
    </citation>
    <scope>NUCLEOTIDE SEQUENCE [LARGE SCALE GENOMIC DNA]</scope>
    <source>
        <strain evidence="21">QJT</strain>
        <tissue evidence="21">Leaf</tissue>
    </source>
</reference>
<dbReference type="Pfam" id="PF00069">
    <property type="entry name" value="Pkinase"/>
    <property type="match status" value="1"/>
</dbReference>
<evidence type="ECO:0000256" key="14">
    <source>
        <dbReference type="ARBA" id="ARBA00023136"/>
    </source>
</evidence>
<keyword evidence="9" id="KW-0430">Lectin</keyword>
<feature type="transmembrane region" description="Helical" evidence="18">
    <location>
        <begin position="279"/>
        <end position="308"/>
    </location>
</feature>
<dbReference type="EC" id="2.7.11.1" evidence="4"/>
<dbReference type="SUPFAM" id="SSF49899">
    <property type="entry name" value="Concanavalin A-like lectins/glucanases"/>
    <property type="match status" value="1"/>
</dbReference>
<dbReference type="Pfam" id="PF00139">
    <property type="entry name" value="Lectin_legB"/>
    <property type="match status" value="1"/>
</dbReference>
<feature type="domain" description="Protein kinase" evidence="20">
    <location>
        <begin position="346"/>
        <end position="621"/>
    </location>
</feature>
<gene>
    <name evidence="21" type="ORF">Sjap_000253</name>
</gene>
<keyword evidence="7 18" id="KW-0812">Transmembrane</keyword>
<dbReference type="CDD" id="cd06899">
    <property type="entry name" value="lectin_legume_LecRK_Arcelin_ConA"/>
    <property type="match status" value="1"/>
</dbReference>
<keyword evidence="12 17" id="KW-0067">ATP-binding</keyword>
<evidence type="ECO:0000256" key="9">
    <source>
        <dbReference type="ARBA" id="ARBA00022734"/>
    </source>
</evidence>
<evidence type="ECO:0000256" key="18">
    <source>
        <dbReference type="SAM" id="Phobius"/>
    </source>
</evidence>
<dbReference type="InterPro" id="IPR011009">
    <property type="entry name" value="Kinase-like_dom_sf"/>
</dbReference>
<evidence type="ECO:0000256" key="19">
    <source>
        <dbReference type="SAM" id="SignalP"/>
    </source>
</evidence>
<proteinExistence type="inferred from homology"/>
<feature type="binding site" evidence="17">
    <location>
        <position position="375"/>
    </location>
    <ligand>
        <name>ATP</name>
        <dbReference type="ChEBI" id="CHEBI:30616"/>
    </ligand>
</feature>
<evidence type="ECO:0000256" key="17">
    <source>
        <dbReference type="PROSITE-ProRule" id="PRU10141"/>
    </source>
</evidence>
<evidence type="ECO:0000256" key="1">
    <source>
        <dbReference type="ARBA" id="ARBA00004479"/>
    </source>
</evidence>
<dbReference type="PROSITE" id="PS00108">
    <property type="entry name" value="PROTEIN_KINASE_ST"/>
    <property type="match status" value="1"/>
</dbReference>
<evidence type="ECO:0000256" key="3">
    <source>
        <dbReference type="ARBA" id="ARBA00010217"/>
    </source>
</evidence>
<dbReference type="InterPro" id="IPR000719">
    <property type="entry name" value="Prot_kinase_dom"/>
</dbReference>
<evidence type="ECO:0000256" key="4">
    <source>
        <dbReference type="ARBA" id="ARBA00012513"/>
    </source>
</evidence>
<dbReference type="InterPro" id="IPR001220">
    <property type="entry name" value="Legume_lectin_dom"/>
</dbReference>
<organism evidence="21 22">
    <name type="scientific">Stephania japonica</name>
    <dbReference type="NCBI Taxonomy" id="461633"/>
    <lineage>
        <taxon>Eukaryota</taxon>
        <taxon>Viridiplantae</taxon>
        <taxon>Streptophyta</taxon>
        <taxon>Embryophyta</taxon>
        <taxon>Tracheophyta</taxon>
        <taxon>Spermatophyta</taxon>
        <taxon>Magnoliopsida</taxon>
        <taxon>Ranunculales</taxon>
        <taxon>Menispermaceae</taxon>
        <taxon>Menispermoideae</taxon>
        <taxon>Cissampelideae</taxon>
        <taxon>Stephania</taxon>
    </lineage>
</organism>
<evidence type="ECO:0000256" key="2">
    <source>
        <dbReference type="ARBA" id="ARBA00008536"/>
    </source>
</evidence>
<comment type="catalytic activity">
    <reaction evidence="16">
        <text>L-seryl-[protein] + ATP = O-phospho-L-seryl-[protein] + ADP + H(+)</text>
        <dbReference type="Rhea" id="RHEA:17989"/>
        <dbReference type="Rhea" id="RHEA-COMP:9863"/>
        <dbReference type="Rhea" id="RHEA-COMP:11604"/>
        <dbReference type="ChEBI" id="CHEBI:15378"/>
        <dbReference type="ChEBI" id="CHEBI:29999"/>
        <dbReference type="ChEBI" id="CHEBI:30616"/>
        <dbReference type="ChEBI" id="CHEBI:83421"/>
        <dbReference type="ChEBI" id="CHEBI:456216"/>
        <dbReference type="EC" id="2.7.11.1"/>
    </reaction>
</comment>
<evidence type="ECO:0000256" key="15">
    <source>
        <dbReference type="ARBA" id="ARBA00047899"/>
    </source>
</evidence>
<dbReference type="GO" id="GO:0005524">
    <property type="term" value="F:ATP binding"/>
    <property type="evidence" value="ECO:0007669"/>
    <property type="project" value="UniProtKB-UniRule"/>
</dbReference>
<keyword evidence="11" id="KW-0418">Kinase</keyword>
<dbReference type="InterPro" id="IPR013320">
    <property type="entry name" value="ConA-like_dom_sf"/>
</dbReference>
<dbReference type="FunFam" id="3.30.200.20:FF:000621">
    <property type="entry name" value="Putative L-type lectin-domain containing receptor kinase VII.2"/>
    <property type="match status" value="1"/>
</dbReference>
<dbReference type="GO" id="GO:0030246">
    <property type="term" value="F:carbohydrate binding"/>
    <property type="evidence" value="ECO:0007669"/>
    <property type="project" value="UniProtKB-KW"/>
</dbReference>
<keyword evidence="10 17" id="KW-0547">Nucleotide-binding</keyword>
<keyword evidence="13 18" id="KW-1133">Transmembrane helix</keyword>
<accession>A0AAP0KHM6</accession>
<evidence type="ECO:0000259" key="20">
    <source>
        <dbReference type="PROSITE" id="PS50011"/>
    </source>
</evidence>
<evidence type="ECO:0000256" key="7">
    <source>
        <dbReference type="ARBA" id="ARBA00022692"/>
    </source>
</evidence>
<dbReference type="GO" id="GO:0016020">
    <property type="term" value="C:membrane"/>
    <property type="evidence" value="ECO:0007669"/>
    <property type="project" value="UniProtKB-SubCell"/>
</dbReference>
<comment type="catalytic activity">
    <reaction evidence="15">
        <text>L-threonyl-[protein] + ATP = O-phospho-L-threonyl-[protein] + ADP + H(+)</text>
        <dbReference type="Rhea" id="RHEA:46608"/>
        <dbReference type="Rhea" id="RHEA-COMP:11060"/>
        <dbReference type="Rhea" id="RHEA-COMP:11605"/>
        <dbReference type="ChEBI" id="CHEBI:15378"/>
        <dbReference type="ChEBI" id="CHEBI:30013"/>
        <dbReference type="ChEBI" id="CHEBI:30616"/>
        <dbReference type="ChEBI" id="CHEBI:61977"/>
        <dbReference type="ChEBI" id="CHEBI:456216"/>
        <dbReference type="EC" id="2.7.11.1"/>
    </reaction>
</comment>
<keyword evidence="8 19" id="KW-0732">Signal</keyword>
<evidence type="ECO:0000256" key="11">
    <source>
        <dbReference type="ARBA" id="ARBA00022777"/>
    </source>
</evidence>
<comment type="caution">
    <text evidence="21">The sequence shown here is derived from an EMBL/GenBank/DDBJ whole genome shotgun (WGS) entry which is preliminary data.</text>
</comment>
<name>A0AAP0KHM6_9MAGN</name>
<keyword evidence="22" id="KW-1185">Reference proteome</keyword>
<dbReference type="InterPro" id="IPR050528">
    <property type="entry name" value="L-type_Lectin-RKs"/>
</dbReference>
<evidence type="ECO:0000256" key="13">
    <source>
        <dbReference type="ARBA" id="ARBA00022989"/>
    </source>
</evidence>
<dbReference type="Proteomes" id="UP001417504">
    <property type="component" value="Unassembled WGS sequence"/>
</dbReference>
<dbReference type="AlphaFoldDB" id="A0AAP0KHM6"/>
<comment type="similarity">
    <text evidence="2">In the N-terminal section; belongs to the leguminous lectin family.</text>
</comment>
<sequence>MKLFFYLLLLFPHQISSIDFLYNGFSPSDLLLFGTAALQSQYLTLTNASPFSIGRALHPHKLPTKNQTLFTSFIFSISPVKGFNPGHGFTFLLTPSLGINGTSSSQHLGLFNRTNDGSPTNHVFAVEFDVFKNPEFNDPDDNHVGINVNSLTSRASHAAGFWQEKEHGDSHDFVALRLNDGGNYQVWVDYVDFVVSVRMAPAGAPRPNRGLIELGFDLSSVLLDEMYVGFGASTGQLVETHRILGWSFSNSNPRFSESLVSWNLPSFLVKDTSVFQSKWFVVGIVLGGFVFFLCSCGVVVRVCMFCFINRNRRTQNGIREDLEEWELEYWPHRIGFREIEEATDGFGSENVIGFGGHGKVYRGVLGGGVHEVAVKVISNESEVGMREFAAEVSSIGRLKHRNLVGMRGWCKKDKGSFMLVYDYMENGSLDKRVFECEESMMLSWGDRIRILKDVAHGVLYLHEGWEARVLHRDIKASNVLLDKEMNGRLGDFGLARIYGHGQTVNTSRVVGTVGYMAPEVLRSGRASSQSDVFGFGVLILEVVCGRRPIEDGKAPLIDWIWELVEKGELVNALDERLRAKGGGVDFLEVEKVLQLGLLCAYHDPRSRPTMRQVVQVLEGTFGLYESEEEGMEVTLLDKLKSTAMWSKHRYGLRAGGHPTFNQIRQSLSSSMSLSSSDVILEGR</sequence>
<dbReference type="Gene3D" id="1.10.510.10">
    <property type="entry name" value="Transferase(Phosphotransferase) domain 1"/>
    <property type="match status" value="1"/>
</dbReference>
<comment type="subcellular location">
    <subcellularLocation>
        <location evidence="1">Membrane</location>
        <topology evidence="1">Single-pass type I membrane protein</topology>
    </subcellularLocation>
</comment>
<keyword evidence="14 18" id="KW-0472">Membrane</keyword>
<dbReference type="GO" id="GO:0004674">
    <property type="term" value="F:protein serine/threonine kinase activity"/>
    <property type="evidence" value="ECO:0007669"/>
    <property type="project" value="UniProtKB-KW"/>
</dbReference>
<dbReference type="Gene3D" id="3.30.200.20">
    <property type="entry name" value="Phosphorylase Kinase, domain 1"/>
    <property type="match status" value="1"/>
</dbReference>
<dbReference type="InterPro" id="IPR017441">
    <property type="entry name" value="Protein_kinase_ATP_BS"/>
</dbReference>
<dbReference type="CDD" id="cd14066">
    <property type="entry name" value="STKc_IRAK"/>
    <property type="match status" value="1"/>
</dbReference>
<evidence type="ECO:0000256" key="10">
    <source>
        <dbReference type="ARBA" id="ARBA00022741"/>
    </source>
</evidence>
<keyword evidence="5" id="KW-0723">Serine/threonine-protein kinase</keyword>
<dbReference type="Gene3D" id="2.60.120.200">
    <property type="match status" value="1"/>
</dbReference>
<dbReference type="SMART" id="SM00220">
    <property type="entry name" value="S_TKc"/>
    <property type="match status" value="1"/>
</dbReference>
<evidence type="ECO:0000256" key="8">
    <source>
        <dbReference type="ARBA" id="ARBA00022729"/>
    </source>
</evidence>
<evidence type="ECO:0000256" key="5">
    <source>
        <dbReference type="ARBA" id="ARBA00022527"/>
    </source>
</evidence>
<dbReference type="PANTHER" id="PTHR27007">
    <property type="match status" value="1"/>
</dbReference>
<keyword evidence="6" id="KW-0808">Transferase</keyword>
<dbReference type="PROSITE" id="PS00107">
    <property type="entry name" value="PROTEIN_KINASE_ATP"/>
    <property type="match status" value="1"/>
</dbReference>
<dbReference type="EMBL" id="JBBNAE010000001">
    <property type="protein sequence ID" value="KAK9152773.1"/>
    <property type="molecule type" value="Genomic_DNA"/>
</dbReference>